<protein>
    <submittedName>
        <fullName evidence="2">Uncharacterized protein</fullName>
    </submittedName>
</protein>
<organism evidence="2 3">
    <name type="scientific">Drechslerella dactyloides</name>
    <name type="common">Nematode-trapping fungus</name>
    <name type="synonym">Arthrobotrys dactyloides</name>
    <dbReference type="NCBI Taxonomy" id="74499"/>
    <lineage>
        <taxon>Eukaryota</taxon>
        <taxon>Fungi</taxon>
        <taxon>Dikarya</taxon>
        <taxon>Ascomycota</taxon>
        <taxon>Pezizomycotina</taxon>
        <taxon>Orbiliomycetes</taxon>
        <taxon>Orbiliales</taxon>
        <taxon>Orbiliaceae</taxon>
        <taxon>Drechslerella</taxon>
    </lineage>
</organism>
<evidence type="ECO:0000313" key="3">
    <source>
        <dbReference type="Proteomes" id="UP001221413"/>
    </source>
</evidence>
<dbReference type="AlphaFoldDB" id="A0AAD6NHS0"/>
<keyword evidence="3" id="KW-1185">Reference proteome</keyword>
<accession>A0AAD6NHS0</accession>
<sequence>MEEAEKGEIEMLGVSGPGASRRFQDARCLTRRQNSNSATEYKESGEHSVTMADDVSQSSGPGAMPSRCSSPEAGS</sequence>
<proteinExistence type="predicted"/>
<dbReference type="Proteomes" id="UP001221413">
    <property type="component" value="Unassembled WGS sequence"/>
</dbReference>
<reference evidence="2" key="1">
    <citation type="submission" date="2023-01" db="EMBL/GenBank/DDBJ databases">
        <title>The chitinases involved in constricting ring structure development in the nematode-trapping fungus Drechslerella dactyloides.</title>
        <authorList>
            <person name="Wang R."/>
            <person name="Zhang L."/>
            <person name="Tang P."/>
            <person name="Li S."/>
            <person name="Liang L."/>
        </authorList>
    </citation>
    <scope>NUCLEOTIDE SEQUENCE</scope>
    <source>
        <strain evidence="2">YMF1.00031</strain>
    </source>
</reference>
<comment type="caution">
    <text evidence="2">The sequence shown here is derived from an EMBL/GenBank/DDBJ whole genome shotgun (WGS) entry which is preliminary data.</text>
</comment>
<name>A0AAD6NHS0_DREDA</name>
<feature type="region of interest" description="Disordered" evidence="1">
    <location>
        <begin position="1"/>
        <end position="75"/>
    </location>
</feature>
<evidence type="ECO:0000256" key="1">
    <source>
        <dbReference type="SAM" id="MobiDB-lite"/>
    </source>
</evidence>
<evidence type="ECO:0000313" key="2">
    <source>
        <dbReference type="EMBL" id="KAJ6258775.1"/>
    </source>
</evidence>
<gene>
    <name evidence="2" type="ORF">Dda_6828</name>
</gene>
<dbReference type="EMBL" id="JAQGDS010000008">
    <property type="protein sequence ID" value="KAJ6258775.1"/>
    <property type="molecule type" value="Genomic_DNA"/>
</dbReference>